<dbReference type="EMBL" id="FQXE01000003">
    <property type="protein sequence ID" value="SHH41827.1"/>
    <property type="molecule type" value="Genomic_DNA"/>
</dbReference>
<dbReference type="Proteomes" id="UP000184226">
    <property type="component" value="Unassembled WGS sequence"/>
</dbReference>
<dbReference type="PANTHER" id="PTHR34606">
    <property type="entry name" value="BON DOMAIN-CONTAINING PROTEIN"/>
    <property type="match status" value="1"/>
</dbReference>
<dbReference type="PROSITE" id="PS50914">
    <property type="entry name" value="BON"/>
    <property type="match status" value="1"/>
</dbReference>
<dbReference type="RefSeq" id="WP_073102365.1">
    <property type="nucleotide sequence ID" value="NZ_FQXE01000003.1"/>
</dbReference>
<evidence type="ECO:0000313" key="4">
    <source>
        <dbReference type="Proteomes" id="UP000184226"/>
    </source>
</evidence>
<dbReference type="AlphaFoldDB" id="A0A1M5STP8"/>
<feature type="domain" description="BON" evidence="2">
    <location>
        <begin position="181"/>
        <end position="248"/>
    </location>
</feature>
<proteinExistence type="predicted"/>
<evidence type="ECO:0000256" key="1">
    <source>
        <dbReference type="SAM" id="MobiDB-lite"/>
    </source>
</evidence>
<gene>
    <name evidence="3" type="ORF">SAMN04488135_103177</name>
</gene>
<accession>A0A1M5STP8</accession>
<sequence>MKNDDRRRHGSPANYEPDRDFDDSFQDQRNPPGGRGNQPRHWQGRGTAGQGATGGPRDAGGTGGERVDFDRRSYGRGNQFGRAGEYGRGHEYSQGPRQGFSGDYDRSDDYGRGDERIRDEGHSGRAYPGARATGRGEVLRSRSADPGQSSYGGFSNEDPRFQRQQGAYGPRRIQPKGYTRSDERVREDICEQLSHSGLDVSDVSVSVAEGKVTLEGTVKDRRVKHAIEDYADDCIGVKDVDNRITVQRGDPDAGAMAL</sequence>
<dbReference type="InterPro" id="IPR051686">
    <property type="entry name" value="Lipoprotein_DolP"/>
</dbReference>
<keyword evidence="4" id="KW-1185">Reference proteome</keyword>
<evidence type="ECO:0000313" key="3">
    <source>
        <dbReference type="EMBL" id="SHH41827.1"/>
    </source>
</evidence>
<dbReference type="STRING" id="658167.SAMN04488135_103177"/>
<reference evidence="3 4" key="1">
    <citation type="submission" date="2016-11" db="EMBL/GenBank/DDBJ databases">
        <authorList>
            <person name="Jaros S."/>
            <person name="Januszkiewicz K."/>
            <person name="Wedrychowicz H."/>
        </authorList>
    </citation>
    <scope>NUCLEOTIDE SEQUENCE [LARGE SCALE GENOMIC DNA]</scope>
    <source>
        <strain evidence="3 4">CGMCC 1.10190</strain>
    </source>
</reference>
<feature type="compositionally biased region" description="Basic and acidic residues" evidence="1">
    <location>
        <begin position="103"/>
        <end position="123"/>
    </location>
</feature>
<dbReference type="Pfam" id="PF04972">
    <property type="entry name" value="BON"/>
    <property type="match status" value="1"/>
</dbReference>
<protein>
    <submittedName>
        <fullName evidence="3">Osmotically-inducible protein OsmY, contains BON domain</fullName>
    </submittedName>
</protein>
<organism evidence="3 4">
    <name type="scientific">Pollutimonas bauzanensis</name>
    <dbReference type="NCBI Taxonomy" id="658167"/>
    <lineage>
        <taxon>Bacteria</taxon>
        <taxon>Pseudomonadati</taxon>
        <taxon>Pseudomonadota</taxon>
        <taxon>Betaproteobacteria</taxon>
        <taxon>Burkholderiales</taxon>
        <taxon>Alcaligenaceae</taxon>
        <taxon>Pollutimonas</taxon>
    </lineage>
</organism>
<evidence type="ECO:0000259" key="2">
    <source>
        <dbReference type="PROSITE" id="PS50914"/>
    </source>
</evidence>
<name>A0A1M5STP8_9BURK</name>
<dbReference type="Gene3D" id="3.30.1340.30">
    <property type="match status" value="1"/>
</dbReference>
<dbReference type="PANTHER" id="PTHR34606:SF15">
    <property type="entry name" value="BON DOMAIN-CONTAINING PROTEIN"/>
    <property type="match status" value="1"/>
</dbReference>
<dbReference type="OrthoDB" id="8963247at2"/>
<dbReference type="InterPro" id="IPR007055">
    <property type="entry name" value="BON_dom"/>
</dbReference>
<feature type="compositionally biased region" description="Gly residues" evidence="1">
    <location>
        <begin position="46"/>
        <end position="64"/>
    </location>
</feature>
<feature type="region of interest" description="Disordered" evidence="1">
    <location>
        <begin position="1"/>
        <end position="184"/>
    </location>
</feature>